<comment type="caution">
    <text evidence="5">The sequence shown here is derived from an EMBL/GenBank/DDBJ whole genome shotgun (WGS) entry which is preliminary data.</text>
</comment>
<dbReference type="PANTHER" id="PTHR30115">
    <property type="entry name" value="NITROGEN REGULATORY PROTEIN P-II"/>
    <property type="match status" value="1"/>
</dbReference>
<dbReference type="eggNOG" id="COG0347">
    <property type="taxonomic scope" value="Bacteria"/>
</dbReference>
<dbReference type="SMART" id="SM00938">
    <property type="entry name" value="P-II"/>
    <property type="match status" value="1"/>
</dbReference>
<keyword evidence="3" id="KW-0804">Transcription</keyword>
<evidence type="ECO:0000256" key="2">
    <source>
        <dbReference type="ARBA" id="ARBA00023015"/>
    </source>
</evidence>
<dbReference type="STRING" id="398512.Bccel_5330"/>
<organism evidence="5 6">
    <name type="scientific">Pseudobacteroides cellulosolvens ATCC 35603 = DSM 2933</name>
    <dbReference type="NCBI Taxonomy" id="398512"/>
    <lineage>
        <taxon>Bacteria</taxon>
        <taxon>Bacillati</taxon>
        <taxon>Bacillota</taxon>
        <taxon>Clostridia</taxon>
        <taxon>Eubacteriales</taxon>
        <taxon>Oscillospiraceae</taxon>
        <taxon>Pseudobacteroides</taxon>
    </lineage>
</organism>
<dbReference type="PATRIC" id="fig|398512.5.peg.5585"/>
<keyword evidence="4" id="KW-0535">Nitrogen fixation</keyword>
<dbReference type="Pfam" id="PF00543">
    <property type="entry name" value="P-II"/>
    <property type="match status" value="1"/>
</dbReference>
<gene>
    <name evidence="5" type="ORF">Bccel_5330</name>
</gene>
<dbReference type="Gene3D" id="3.30.70.120">
    <property type="match status" value="1"/>
</dbReference>
<evidence type="ECO:0000256" key="3">
    <source>
        <dbReference type="ARBA" id="ARBA00023163"/>
    </source>
</evidence>
<dbReference type="PANTHER" id="PTHR30115:SF13">
    <property type="entry name" value="PII-LIKE PROTEIN GLNBI"/>
    <property type="match status" value="1"/>
</dbReference>
<dbReference type="InterPro" id="IPR002187">
    <property type="entry name" value="N-reg_PII"/>
</dbReference>
<keyword evidence="6" id="KW-1185">Reference proteome</keyword>
<dbReference type="InterPro" id="IPR015867">
    <property type="entry name" value="N-reg_PII/ATP_PRibTrfase_C"/>
</dbReference>
<dbReference type="EMBL" id="LGTC01000001">
    <property type="protein sequence ID" value="KNY30053.1"/>
    <property type="molecule type" value="Genomic_DNA"/>
</dbReference>
<evidence type="ECO:0000313" key="5">
    <source>
        <dbReference type="EMBL" id="KNY30053.1"/>
    </source>
</evidence>
<accession>A0A0L6JW39</accession>
<dbReference type="OrthoDB" id="9802729at2"/>
<sequence length="108" mass="11866">MLMVRAIIRPERVNTVLSELCDAGFPAVTKIDVMGRGKQRGVKVGDVFYDEIPKEMLIMVVKDEDKDDVVKLIMKNAKTGQKGAFGDGKIFISPVEEAYTISSGSSEL</sequence>
<evidence type="ECO:0000256" key="1">
    <source>
        <dbReference type="ARBA" id="ARBA00002440"/>
    </source>
</evidence>
<reference evidence="6" key="1">
    <citation type="submission" date="2015-07" db="EMBL/GenBank/DDBJ databases">
        <title>Near-Complete Genome Sequence of the Cellulolytic Bacterium Bacteroides (Pseudobacteroides) cellulosolvens ATCC 35603.</title>
        <authorList>
            <person name="Dassa B."/>
            <person name="Utturkar S.M."/>
            <person name="Klingeman D.M."/>
            <person name="Hurt R.A."/>
            <person name="Keller M."/>
            <person name="Xu J."/>
            <person name="Reddy Y.H.K."/>
            <person name="Borovok I."/>
            <person name="Grinberg I.R."/>
            <person name="Lamed R."/>
            <person name="Zhivin O."/>
            <person name="Bayer E.A."/>
            <person name="Brown S.D."/>
        </authorList>
    </citation>
    <scope>NUCLEOTIDE SEQUENCE [LARGE SCALE GENOMIC DNA]</scope>
    <source>
        <strain evidence="6">DSM 2933</strain>
    </source>
</reference>
<evidence type="ECO:0000256" key="4">
    <source>
        <dbReference type="ARBA" id="ARBA00023231"/>
    </source>
</evidence>
<protein>
    <submittedName>
        <fullName evidence="5">Nitrogen regulatory protein P-II</fullName>
    </submittedName>
</protein>
<dbReference type="SUPFAM" id="SSF54913">
    <property type="entry name" value="GlnB-like"/>
    <property type="match status" value="1"/>
</dbReference>
<dbReference type="GO" id="GO:0006808">
    <property type="term" value="P:regulation of nitrogen utilization"/>
    <property type="evidence" value="ECO:0007669"/>
    <property type="project" value="InterPro"/>
</dbReference>
<comment type="function">
    <text evidence="1">Could be involved in the regulation of nitrogen fixation.</text>
</comment>
<dbReference type="GO" id="GO:0030234">
    <property type="term" value="F:enzyme regulator activity"/>
    <property type="evidence" value="ECO:0007669"/>
    <property type="project" value="InterPro"/>
</dbReference>
<keyword evidence="2" id="KW-0805">Transcription regulation</keyword>
<name>A0A0L6JW39_9FIRM</name>
<dbReference type="PROSITE" id="PS51343">
    <property type="entry name" value="PII_GLNB_DOM"/>
    <property type="match status" value="1"/>
</dbReference>
<dbReference type="PRINTS" id="PR00340">
    <property type="entry name" value="PIIGLNB"/>
</dbReference>
<dbReference type="Proteomes" id="UP000036923">
    <property type="component" value="Unassembled WGS sequence"/>
</dbReference>
<proteinExistence type="predicted"/>
<dbReference type="RefSeq" id="WP_036944821.1">
    <property type="nucleotide sequence ID" value="NZ_JQKC01000036.1"/>
</dbReference>
<evidence type="ECO:0000313" key="6">
    <source>
        <dbReference type="Proteomes" id="UP000036923"/>
    </source>
</evidence>
<dbReference type="GO" id="GO:0005829">
    <property type="term" value="C:cytosol"/>
    <property type="evidence" value="ECO:0007669"/>
    <property type="project" value="TreeGrafter"/>
</dbReference>
<dbReference type="InterPro" id="IPR011322">
    <property type="entry name" value="N-reg_PII-like_a/b"/>
</dbReference>
<dbReference type="GO" id="GO:0005524">
    <property type="term" value="F:ATP binding"/>
    <property type="evidence" value="ECO:0007669"/>
    <property type="project" value="TreeGrafter"/>
</dbReference>
<dbReference type="AlphaFoldDB" id="A0A0L6JW39"/>